<gene>
    <name evidence="1" type="ORF">D9758_013864</name>
</gene>
<dbReference type="InterPro" id="IPR036047">
    <property type="entry name" value="F-box-like_dom_sf"/>
</dbReference>
<organism evidence="1 2">
    <name type="scientific">Tetrapyrgos nigripes</name>
    <dbReference type="NCBI Taxonomy" id="182062"/>
    <lineage>
        <taxon>Eukaryota</taxon>
        <taxon>Fungi</taxon>
        <taxon>Dikarya</taxon>
        <taxon>Basidiomycota</taxon>
        <taxon>Agaricomycotina</taxon>
        <taxon>Agaricomycetes</taxon>
        <taxon>Agaricomycetidae</taxon>
        <taxon>Agaricales</taxon>
        <taxon>Marasmiineae</taxon>
        <taxon>Marasmiaceae</taxon>
        <taxon>Tetrapyrgos</taxon>
    </lineage>
</organism>
<dbReference type="Proteomes" id="UP000559256">
    <property type="component" value="Unassembled WGS sequence"/>
</dbReference>
<keyword evidence="2" id="KW-1185">Reference proteome</keyword>
<name>A0A8H5CQ58_9AGAR</name>
<accession>A0A8H5CQ58</accession>
<evidence type="ECO:0000313" key="2">
    <source>
        <dbReference type="Proteomes" id="UP000559256"/>
    </source>
</evidence>
<reference evidence="1 2" key="1">
    <citation type="journal article" date="2020" name="ISME J.">
        <title>Uncovering the hidden diversity of litter-decomposition mechanisms in mushroom-forming fungi.</title>
        <authorList>
            <person name="Floudas D."/>
            <person name="Bentzer J."/>
            <person name="Ahren D."/>
            <person name="Johansson T."/>
            <person name="Persson P."/>
            <person name="Tunlid A."/>
        </authorList>
    </citation>
    <scope>NUCLEOTIDE SEQUENCE [LARGE SCALE GENOMIC DNA]</scope>
    <source>
        <strain evidence="1 2">CBS 291.85</strain>
    </source>
</reference>
<evidence type="ECO:0000313" key="1">
    <source>
        <dbReference type="EMBL" id="KAF5345996.1"/>
    </source>
</evidence>
<comment type="caution">
    <text evidence="1">The sequence shown here is derived from an EMBL/GenBank/DDBJ whole genome shotgun (WGS) entry which is preliminary data.</text>
</comment>
<dbReference type="SUPFAM" id="SSF81383">
    <property type="entry name" value="F-box domain"/>
    <property type="match status" value="1"/>
</dbReference>
<protein>
    <recommendedName>
        <fullName evidence="3">F-box domain-containing protein</fullName>
    </recommendedName>
</protein>
<sequence>MPAHMMIRLPPELQENIIDILSWDKESLLTTSLVCKHWRYRTYAHAFVSITLSTHTVDAFRSFLDSSFSRSVMFSRVRRLRILGTYLANRPWTTKRLESLLAILSYLASQRVLSLLSIEHFSWSLLGLEVISCLGRIARMITSLEMEDVRFPHARDYSEFLGACLPLRSITLRSVEFLDGEVVLQEDMESSSDMISLDSLDELQSQIQCGLELRSSEPALEKRLNCLFSEKLSKQASWEITRLGARTSLTEGNASCLLRSLGPLLTRLTIVSRQHVLSDRTISSLDISNNTSIQYLSFFSPDRVFGMISWLLPILKQVTTTNLQILEIAFAASRQFYIDQRLLPHISRELDRVEFAQLKIIHFLVNSRNARGDVRLESSIVEHVRRTLASWDQRGVLRFTFFEMPL</sequence>
<dbReference type="OrthoDB" id="3041002at2759"/>
<dbReference type="AlphaFoldDB" id="A0A8H5CQ58"/>
<evidence type="ECO:0008006" key="3">
    <source>
        <dbReference type="Google" id="ProtNLM"/>
    </source>
</evidence>
<dbReference type="EMBL" id="JAACJM010000106">
    <property type="protein sequence ID" value="KAF5345996.1"/>
    <property type="molecule type" value="Genomic_DNA"/>
</dbReference>
<proteinExistence type="predicted"/>